<dbReference type="InterPro" id="IPR013328">
    <property type="entry name" value="6PGD_dom2"/>
</dbReference>
<feature type="binding site" evidence="9">
    <location>
        <position position="256"/>
    </location>
    <ligand>
        <name>NADPH</name>
        <dbReference type="ChEBI" id="CHEBI:57783"/>
    </ligand>
</feature>
<dbReference type="PRINTS" id="PR00077">
    <property type="entry name" value="GPDHDRGNASE"/>
</dbReference>
<reference evidence="14" key="1">
    <citation type="submission" date="2021-12" db="EMBL/GenBank/DDBJ databases">
        <title>Alicyclobacillaceae gen. nov., sp. nov., isolated from chalcocite enrichment system.</title>
        <authorList>
            <person name="Jiang Z."/>
        </authorList>
    </citation>
    <scope>NUCLEOTIDE SEQUENCE</scope>
    <source>
        <strain evidence="14">MYW30-H2</strain>
    </source>
</reference>
<evidence type="ECO:0000256" key="9">
    <source>
        <dbReference type="HAMAP-Rule" id="MF_00394"/>
    </source>
</evidence>
<feature type="binding site" evidence="9">
    <location>
        <position position="12"/>
    </location>
    <ligand>
        <name>NADPH</name>
        <dbReference type="ChEBI" id="CHEBI:57783"/>
    </ligand>
</feature>
<feature type="binding site" evidence="9">
    <location>
        <position position="49"/>
    </location>
    <ligand>
        <name>NADPH</name>
        <dbReference type="ChEBI" id="CHEBI:57783"/>
    </ligand>
</feature>
<dbReference type="Gene3D" id="3.40.50.720">
    <property type="entry name" value="NAD(P)-binding Rossmann-like Domain"/>
    <property type="match status" value="1"/>
</dbReference>
<dbReference type="NCBIfam" id="NF000940">
    <property type="entry name" value="PRK00094.1-2"/>
    <property type="match status" value="1"/>
</dbReference>
<name>A0ABY4CHA5_9BACL</name>
<feature type="binding site" evidence="9">
    <location>
        <position position="280"/>
    </location>
    <ligand>
        <name>NADPH</name>
        <dbReference type="ChEBI" id="CHEBI:57783"/>
    </ligand>
</feature>
<dbReference type="Gene3D" id="1.10.1040.10">
    <property type="entry name" value="N-(1-d-carboxylethyl)-l-norvaline Dehydrogenase, domain 2"/>
    <property type="match status" value="1"/>
</dbReference>
<dbReference type="InterPro" id="IPR011128">
    <property type="entry name" value="G3P_DH_NAD-dep_N"/>
</dbReference>
<feature type="binding site" evidence="9">
    <location>
        <position position="137"/>
    </location>
    <ligand>
        <name>sn-glycerol 3-phosphate</name>
        <dbReference type="ChEBI" id="CHEBI:57597"/>
    </ligand>
</feature>
<keyword evidence="7 9" id="KW-0594">Phospholipid biosynthesis</keyword>
<dbReference type="GO" id="GO:0047952">
    <property type="term" value="F:glycerol-3-phosphate dehydrogenase [NAD(P)+] activity"/>
    <property type="evidence" value="ECO:0007669"/>
    <property type="project" value="UniProtKB-EC"/>
</dbReference>
<feature type="binding site" evidence="9">
    <location>
        <position position="106"/>
    </location>
    <ligand>
        <name>NADPH</name>
        <dbReference type="ChEBI" id="CHEBI:57783"/>
    </ligand>
</feature>
<evidence type="ECO:0000313" key="14">
    <source>
        <dbReference type="EMBL" id="UOF89739.1"/>
    </source>
</evidence>
<accession>A0ABY4CHA5</accession>
<feature type="binding site" evidence="9">
    <location>
        <position position="106"/>
    </location>
    <ligand>
        <name>sn-glycerol 3-phosphate</name>
        <dbReference type="ChEBI" id="CHEBI:57597"/>
    </ligand>
</feature>
<dbReference type="RefSeq" id="WP_347436430.1">
    <property type="nucleotide sequence ID" value="NZ_CP089291.1"/>
</dbReference>
<dbReference type="NCBIfam" id="NF000942">
    <property type="entry name" value="PRK00094.1-4"/>
    <property type="match status" value="1"/>
</dbReference>
<keyword evidence="8 9" id="KW-1208">Phospholipid metabolism</keyword>
<feature type="binding site" evidence="9">
    <location>
        <position position="282"/>
    </location>
    <ligand>
        <name>NADPH</name>
        <dbReference type="ChEBI" id="CHEBI:57783"/>
    </ligand>
</feature>
<feature type="domain" description="Glycerol-3-phosphate dehydrogenase NAD-dependent N-terminal" evidence="12">
    <location>
        <begin position="3"/>
        <end position="160"/>
    </location>
</feature>
<gene>
    <name evidence="9" type="primary">gpsA</name>
    <name evidence="14" type="ORF">LSG31_17930</name>
</gene>
<evidence type="ECO:0000256" key="1">
    <source>
        <dbReference type="ARBA" id="ARBA00011009"/>
    </source>
</evidence>
<dbReference type="PANTHER" id="PTHR11728:SF1">
    <property type="entry name" value="GLYCEROL-3-PHOSPHATE DEHYDROGENASE [NAD(+)] 2, CHLOROPLASTIC"/>
    <property type="match status" value="1"/>
</dbReference>
<keyword evidence="4 9" id="KW-0560">Oxidoreductase</keyword>
<organism evidence="14 15">
    <name type="scientific">Fodinisporobacter ferrooxydans</name>
    <dbReference type="NCBI Taxonomy" id="2901836"/>
    <lineage>
        <taxon>Bacteria</taxon>
        <taxon>Bacillati</taxon>
        <taxon>Bacillota</taxon>
        <taxon>Bacilli</taxon>
        <taxon>Bacillales</taxon>
        <taxon>Alicyclobacillaceae</taxon>
        <taxon>Fodinisporobacter</taxon>
    </lineage>
</organism>
<dbReference type="PIRSF" id="PIRSF000114">
    <property type="entry name" value="Glycerol-3-P_dh"/>
    <property type="match status" value="1"/>
</dbReference>
<comment type="function">
    <text evidence="9">Catalyzes the reduction of the glycolytic intermediate dihydroxyacetone phosphate (DHAP) to sn-glycerol 3-phosphate (G3P), the key precursor for phospholipid synthesis.</text>
</comment>
<dbReference type="NCBIfam" id="NF000941">
    <property type="entry name" value="PRK00094.1-3"/>
    <property type="match status" value="1"/>
</dbReference>
<evidence type="ECO:0000259" key="13">
    <source>
        <dbReference type="Pfam" id="PF07479"/>
    </source>
</evidence>
<evidence type="ECO:0000256" key="3">
    <source>
        <dbReference type="ARBA" id="ARBA00022857"/>
    </source>
</evidence>
<comment type="subcellular location">
    <subcellularLocation>
        <location evidence="9">Cytoplasm</location>
    </subcellularLocation>
</comment>
<keyword evidence="6 9" id="KW-0443">Lipid metabolism</keyword>
<dbReference type="EC" id="1.1.1.94" evidence="9"/>
<keyword evidence="9" id="KW-0963">Cytoplasm</keyword>
<evidence type="ECO:0000259" key="12">
    <source>
        <dbReference type="Pfam" id="PF01210"/>
    </source>
</evidence>
<feature type="active site" description="Proton acceptor" evidence="9">
    <location>
        <position position="192"/>
    </location>
</feature>
<keyword evidence="5 9" id="KW-0520">NAD</keyword>
<evidence type="ECO:0000256" key="8">
    <source>
        <dbReference type="ARBA" id="ARBA00023264"/>
    </source>
</evidence>
<dbReference type="HAMAP" id="MF_00394">
    <property type="entry name" value="NAD_Glyc3P_dehydrog"/>
    <property type="match status" value="1"/>
</dbReference>
<comment type="similarity">
    <text evidence="1 9 10">Belongs to the NAD-dependent glycerol-3-phosphate dehydrogenase family.</text>
</comment>
<feature type="binding site" evidence="9">
    <location>
        <position position="141"/>
    </location>
    <ligand>
        <name>NADPH</name>
        <dbReference type="ChEBI" id="CHEBI:57783"/>
    </ligand>
</feature>
<dbReference type="Proteomes" id="UP000830167">
    <property type="component" value="Chromosome"/>
</dbReference>
<keyword evidence="2 9" id="KW-0444">Lipid biosynthesis</keyword>
<feature type="domain" description="Glycerol-3-phosphate dehydrogenase NAD-dependent C-terminal" evidence="13">
    <location>
        <begin position="181"/>
        <end position="321"/>
    </location>
</feature>
<dbReference type="Pfam" id="PF01210">
    <property type="entry name" value="NAD_Gly3P_dh_N"/>
    <property type="match status" value="1"/>
</dbReference>
<evidence type="ECO:0000256" key="4">
    <source>
        <dbReference type="ARBA" id="ARBA00023002"/>
    </source>
</evidence>
<evidence type="ECO:0000256" key="5">
    <source>
        <dbReference type="ARBA" id="ARBA00023027"/>
    </source>
</evidence>
<feature type="binding site" evidence="9">
    <location>
        <position position="255"/>
    </location>
    <ligand>
        <name>sn-glycerol 3-phosphate</name>
        <dbReference type="ChEBI" id="CHEBI:57597"/>
    </ligand>
</feature>
<evidence type="ECO:0000313" key="15">
    <source>
        <dbReference type="Proteomes" id="UP000830167"/>
    </source>
</evidence>
<feature type="binding site" evidence="9">
    <location>
        <position position="245"/>
    </location>
    <ligand>
        <name>sn-glycerol 3-phosphate</name>
        <dbReference type="ChEBI" id="CHEBI:57597"/>
    </ligand>
</feature>
<comment type="pathway">
    <text evidence="9">Membrane lipid metabolism; glycerophospholipid metabolism.</text>
</comment>
<dbReference type="SUPFAM" id="SSF48179">
    <property type="entry name" value="6-phosphogluconate dehydrogenase C-terminal domain-like"/>
    <property type="match status" value="1"/>
</dbReference>
<evidence type="ECO:0000256" key="11">
    <source>
        <dbReference type="RuleBase" id="RU000439"/>
    </source>
</evidence>
<feature type="binding site" evidence="9">
    <location>
        <position position="256"/>
    </location>
    <ligand>
        <name>sn-glycerol 3-phosphate</name>
        <dbReference type="ChEBI" id="CHEBI:57597"/>
    </ligand>
</feature>
<proteinExistence type="inferred from homology"/>
<dbReference type="InterPro" id="IPR008927">
    <property type="entry name" value="6-PGluconate_DH-like_C_sf"/>
</dbReference>
<dbReference type="InterPro" id="IPR006109">
    <property type="entry name" value="G3P_DH_NAD-dep_C"/>
</dbReference>
<feature type="binding site" evidence="9">
    <location>
        <position position="32"/>
    </location>
    <ligand>
        <name>NADPH</name>
        <dbReference type="ChEBI" id="CHEBI:57783"/>
    </ligand>
</feature>
<feature type="binding site" evidence="9">
    <location>
        <position position="139"/>
    </location>
    <ligand>
        <name>sn-glycerol 3-phosphate</name>
        <dbReference type="ChEBI" id="CHEBI:57597"/>
    </ligand>
</feature>
<dbReference type="EMBL" id="CP089291">
    <property type="protein sequence ID" value="UOF89739.1"/>
    <property type="molecule type" value="Genomic_DNA"/>
</dbReference>
<comment type="catalytic activity">
    <reaction evidence="9 11">
        <text>sn-glycerol 3-phosphate + NADP(+) = dihydroxyacetone phosphate + NADPH + H(+)</text>
        <dbReference type="Rhea" id="RHEA:11096"/>
        <dbReference type="ChEBI" id="CHEBI:15378"/>
        <dbReference type="ChEBI" id="CHEBI:57597"/>
        <dbReference type="ChEBI" id="CHEBI:57642"/>
        <dbReference type="ChEBI" id="CHEBI:57783"/>
        <dbReference type="ChEBI" id="CHEBI:58349"/>
        <dbReference type="EC" id="1.1.1.94"/>
    </reaction>
</comment>
<dbReference type="Pfam" id="PF07479">
    <property type="entry name" value="NAD_Gly3P_dh_C"/>
    <property type="match status" value="1"/>
</dbReference>
<sequence>MSKVSVIGAGSWGTALALVLADNGYDVTIWARRPEIAEEINSKHTLEDYLPGVCLPDGIRASHRLEDALENVSMVLLVIPSHVFRSTARMIAPLIGKDVTVAHATKGFDLDSLERMSEVLLSEIPQISPEQAAVLSGPSHAEEVSERYPTTVVVASVAKHTAEFVQDHFMNGNFRVYTNPDVVGTELGGALKNIIALGGGISDGLGYGDNAKAALMTRGLVEISRLGAAMGASQSTFSGLAGVGDLIATCTSKHSRNWRAGYMLGQGKTLDETLANMKMVVEGVRTTKAAMLLSRKYQVEMPITTEIYRVLFEGKAPKDAVDDLMMRGKRHELEDIAKNRFHPKWKM</sequence>
<dbReference type="SUPFAM" id="SSF51735">
    <property type="entry name" value="NAD(P)-binding Rossmann-fold domains"/>
    <property type="match status" value="1"/>
</dbReference>
<keyword evidence="9" id="KW-0547">Nucleotide-binding</keyword>
<feature type="binding site" evidence="9">
    <location>
        <position position="11"/>
    </location>
    <ligand>
        <name>NADPH</name>
        <dbReference type="ChEBI" id="CHEBI:57783"/>
    </ligand>
</feature>
<comment type="catalytic activity">
    <reaction evidence="9">
        <text>sn-glycerol 3-phosphate + NAD(+) = dihydroxyacetone phosphate + NADH + H(+)</text>
        <dbReference type="Rhea" id="RHEA:11092"/>
        <dbReference type="ChEBI" id="CHEBI:15378"/>
        <dbReference type="ChEBI" id="CHEBI:57540"/>
        <dbReference type="ChEBI" id="CHEBI:57597"/>
        <dbReference type="ChEBI" id="CHEBI:57642"/>
        <dbReference type="ChEBI" id="CHEBI:57945"/>
        <dbReference type="EC" id="1.1.1.94"/>
    </reaction>
</comment>
<keyword evidence="15" id="KW-1185">Reference proteome</keyword>
<evidence type="ECO:0000256" key="6">
    <source>
        <dbReference type="ARBA" id="ARBA00023098"/>
    </source>
</evidence>
<dbReference type="InterPro" id="IPR036291">
    <property type="entry name" value="NAD(P)-bd_dom_sf"/>
</dbReference>
<feature type="binding site" evidence="9">
    <location>
        <position position="257"/>
    </location>
    <ligand>
        <name>sn-glycerol 3-phosphate</name>
        <dbReference type="ChEBI" id="CHEBI:57597"/>
    </ligand>
</feature>
<evidence type="ECO:0000256" key="10">
    <source>
        <dbReference type="RuleBase" id="RU000437"/>
    </source>
</evidence>
<dbReference type="InterPro" id="IPR006168">
    <property type="entry name" value="G3P_DH_NAD-dep"/>
</dbReference>
<protein>
    <recommendedName>
        <fullName evidence="9">Glycerol-3-phosphate dehydrogenase [NAD(P)+]</fullName>
        <ecNumber evidence="9">1.1.1.94</ecNumber>
    </recommendedName>
    <alternativeName>
        <fullName evidence="9">NAD(P)(+)-dependent glycerol-3-phosphate dehydrogenase</fullName>
    </alternativeName>
    <alternativeName>
        <fullName evidence="9">NAD(P)H-dependent dihydroxyacetone-phosphate reductase</fullName>
    </alternativeName>
</protein>
<feature type="binding site" evidence="9">
    <location>
        <position position="192"/>
    </location>
    <ligand>
        <name>sn-glycerol 3-phosphate</name>
        <dbReference type="ChEBI" id="CHEBI:57597"/>
    </ligand>
</feature>
<evidence type="ECO:0000256" key="7">
    <source>
        <dbReference type="ARBA" id="ARBA00023209"/>
    </source>
</evidence>
<evidence type="ECO:0000256" key="2">
    <source>
        <dbReference type="ARBA" id="ARBA00022516"/>
    </source>
</evidence>
<dbReference type="PROSITE" id="PS00957">
    <property type="entry name" value="NAD_G3PDH"/>
    <property type="match status" value="1"/>
</dbReference>
<keyword evidence="3 9" id="KW-0521">NADP</keyword>
<dbReference type="PANTHER" id="PTHR11728">
    <property type="entry name" value="GLYCEROL-3-PHOSPHATE DEHYDROGENASE"/>
    <property type="match status" value="1"/>
</dbReference>
<feature type="binding site" evidence="9">
    <location>
        <position position="33"/>
    </location>
    <ligand>
        <name>NADPH</name>
        <dbReference type="ChEBI" id="CHEBI:57783"/>
    </ligand>
</feature>